<dbReference type="InterPro" id="IPR028994">
    <property type="entry name" value="Integrin_alpha_N"/>
</dbReference>
<dbReference type="SUPFAM" id="SSF69318">
    <property type="entry name" value="Integrin alpha N-terminal domain"/>
    <property type="match status" value="1"/>
</dbReference>
<comment type="similarity">
    <text evidence="5">Belongs to the integrin alpha chain family.</text>
</comment>
<dbReference type="PROSITE" id="PS51470">
    <property type="entry name" value="FG_GAP"/>
    <property type="match status" value="2"/>
</dbReference>
<feature type="repeat" description="FG-GAP" evidence="4">
    <location>
        <begin position="263"/>
        <end position="322"/>
    </location>
</feature>
<protein>
    <submittedName>
        <fullName evidence="7">Integrin alpha-4</fullName>
    </submittedName>
</protein>
<dbReference type="OrthoDB" id="5317514at2759"/>
<dbReference type="Pfam" id="PF01839">
    <property type="entry name" value="FG-GAP"/>
    <property type="match status" value="1"/>
</dbReference>
<dbReference type="Gene3D" id="1.20.5.930">
    <property type="entry name" value="Bicelle-embedded integrin alpha(iib) transmembrane segment"/>
    <property type="match status" value="1"/>
</dbReference>
<dbReference type="GeneID" id="112043582"/>
<name>A0A6J1MWG4_BICAN</name>
<dbReference type="PANTHER" id="PTHR23220">
    <property type="entry name" value="INTEGRIN ALPHA"/>
    <property type="match status" value="1"/>
</dbReference>
<dbReference type="KEGG" id="bany:112043582"/>
<dbReference type="InterPro" id="IPR013517">
    <property type="entry name" value="FG-GAP"/>
</dbReference>
<feature type="signal peptide" evidence="5">
    <location>
        <begin position="1"/>
        <end position="20"/>
    </location>
</feature>
<gene>
    <name evidence="7" type="primary">LOC112043582</name>
</gene>
<accession>A0A6J1MWG4</accession>
<keyword evidence="6" id="KW-1185">Reference proteome</keyword>
<dbReference type="GO" id="GO:0007160">
    <property type="term" value="P:cell-matrix adhesion"/>
    <property type="evidence" value="ECO:0007669"/>
    <property type="project" value="TreeGrafter"/>
</dbReference>
<keyword evidence="5" id="KW-1133">Transmembrane helix</keyword>
<keyword evidence="5 7" id="KW-0401">Integrin</keyword>
<dbReference type="GO" id="GO:0007229">
    <property type="term" value="P:integrin-mediated signaling pathway"/>
    <property type="evidence" value="ECO:0007669"/>
    <property type="project" value="UniProtKB-KW"/>
</dbReference>
<evidence type="ECO:0000256" key="5">
    <source>
        <dbReference type="RuleBase" id="RU003762"/>
    </source>
</evidence>
<dbReference type="PANTHER" id="PTHR23220:SF83">
    <property type="entry name" value="INTEGRIN ALPHA-PS3-RELATED"/>
    <property type="match status" value="1"/>
</dbReference>
<organism evidence="6 7">
    <name type="scientific">Bicyclus anynana</name>
    <name type="common">Squinting bush brown butterfly</name>
    <dbReference type="NCBI Taxonomy" id="110368"/>
    <lineage>
        <taxon>Eukaryota</taxon>
        <taxon>Metazoa</taxon>
        <taxon>Ecdysozoa</taxon>
        <taxon>Arthropoda</taxon>
        <taxon>Hexapoda</taxon>
        <taxon>Insecta</taxon>
        <taxon>Pterygota</taxon>
        <taxon>Neoptera</taxon>
        <taxon>Endopterygota</taxon>
        <taxon>Lepidoptera</taxon>
        <taxon>Glossata</taxon>
        <taxon>Ditrysia</taxon>
        <taxon>Papilionoidea</taxon>
        <taxon>Nymphalidae</taxon>
        <taxon>Satyrinae</taxon>
        <taxon>Satyrini</taxon>
        <taxon>Mycalesina</taxon>
        <taxon>Bicyclus</taxon>
    </lineage>
</organism>
<keyword evidence="5" id="KW-0472">Membrane</keyword>
<dbReference type="GO" id="GO:0033627">
    <property type="term" value="P:cell adhesion mediated by integrin"/>
    <property type="evidence" value="ECO:0007669"/>
    <property type="project" value="TreeGrafter"/>
</dbReference>
<dbReference type="GO" id="GO:0009897">
    <property type="term" value="C:external side of plasma membrane"/>
    <property type="evidence" value="ECO:0007669"/>
    <property type="project" value="TreeGrafter"/>
</dbReference>
<dbReference type="GO" id="GO:0005178">
    <property type="term" value="F:integrin binding"/>
    <property type="evidence" value="ECO:0007669"/>
    <property type="project" value="TreeGrafter"/>
</dbReference>
<keyword evidence="5" id="KW-0130">Cell adhesion</keyword>
<dbReference type="GO" id="GO:0008305">
    <property type="term" value="C:integrin complex"/>
    <property type="evidence" value="ECO:0007669"/>
    <property type="project" value="InterPro"/>
</dbReference>
<dbReference type="InterPro" id="IPR013519">
    <property type="entry name" value="Int_alpha_beta-p"/>
</dbReference>
<dbReference type="PRINTS" id="PR01185">
    <property type="entry name" value="INTEGRINA"/>
</dbReference>
<feature type="transmembrane region" description="Helical" evidence="5">
    <location>
        <begin position="847"/>
        <end position="870"/>
    </location>
</feature>
<keyword evidence="1 5" id="KW-0732">Signal</keyword>
<dbReference type="SMART" id="SM00191">
    <property type="entry name" value="Int_alpha"/>
    <property type="match status" value="4"/>
</dbReference>
<keyword evidence="2" id="KW-0677">Repeat</keyword>
<reference evidence="7" key="1">
    <citation type="submission" date="2025-08" db="UniProtKB">
        <authorList>
            <consortium name="RefSeq"/>
        </authorList>
    </citation>
    <scope>IDENTIFICATION</scope>
</reference>
<dbReference type="InterPro" id="IPR000413">
    <property type="entry name" value="Integrin_alpha"/>
</dbReference>
<evidence type="ECO:0000313" key="7">
    <source>
        <dbReference type="RefSeq" id="XP_023934836.1"/>
    </source>
</evidence>
<keyword evidence="5" id="KW-0812">Transmembrane</keyword>
<evidence type="ECO:0000256" key="4">
    <source>
        <dbReference type="PROSITE-ProRule" id="PRU00803"/>
    </source>
</evidence>
<evidence type="ECO:0000256" key="2">
    <source>
        <dbReference type="ARBA" id="ARBA00022737"/>
    </source>
</evidence>
<feature type="chain" id="PRO_5027159108" evidence="5">
    <location>
        <begin position="21"/>
        <end position="938"/>
    </location>
</feature>
<dbReference type="AlphaFoldDB" id="A0A6J1MWG4"/>
<proteinExistence type="inferred from homology"/>
<feature type="repeat" description="FG-GAP" evidence="4">
    <location>
        <begin position="323"/>
        <end position="381"/>
    </location>
</feature>
<keyword evidence="5" id="KW-0675">Receptor</keyword>
<evidence type="ECO:0000313" key="6">
    <source>
        <dbReference type="Proteomes" id="UP001652582"/>
    </source>
</evidence>
<dbReference type="Gene3D" id="2.130.10.130">
    <property type="entry name" value="Integrin alpha, N-terminal"/>
    <property type="match status" value="1"/>
</dbReference>
<keyword evidence="3" id="KW-0325">Glycoprotein</keyword>
<evidence type="ECO:0000256" key="3">
    <source>
        <dbReference type="ARBA" id="ARBA00023180"/>
    </source>
</evidence>
<comment type="subcellular location">
    <subcellularLocation>
        <location evidence="5">Membrane</location>
        <topology evidence="5">Single-pass type I membrane protein</topology>
    </subcellularLocation>
</comment>
<evidence type="ECO:0000256" key="1">
    <source>
        <dbReference type="ARBA" id="ARBA00022729"/>
    </source>
</evidence>
<dbReference type="RefSeq" id="XP_023934836.1">
    <property type="nucleotide sequence ID" value="XM_024079068.2"/>
</dbReference>
<dbReference type="GO" id="GO:0098609">
    <property type="term" value="P:cell-cell adhesion"/>
    <property type="evidence" value="ECO:0007669"/>
    <property type="project" value="TreeGrafter"/>
</dbReference>
<sequence>MFILSFWYFWILESMVMTRAFIDEKSGQIVPRPPDLQDNAFFGYSMAYQSESSSLLVSAPQQMREGKIFNMNMTSGIVKDESSFHDKLKAGALKYDYWLGAAVAVGPDYYVSCSPRYAEMIRLKNKPNVKLPGSLSLCFINRNNSLQRLRPLSDEQRKKYTTKRSERMDSFGWSIHVAPNQKDVLIGGAAMYKGRVILYDNILDIKEPKLIRRINEDNPVKYNFGYSITSGNFFSDKATVYAISTTYGEMGYGKVYFFDTKLNHIDSINDDNLGSMFGAALCSAILRDPVLLVGAPAYADNKHNYDVGAVYIYAAASGSNRMKLKRIIKGSTSGGFFGHSIVSLGDMDDDGNDEIAIAAPYEDDGKGAVYIYSGVGILDGKLKKRIQYKNVNSFGYSLAVLRSATENNGLAIGAIEDNTIVMYKGIASITVDLYGFIDKTTKNEIQTEIEIKPCVHITYPKKPVEVIADLKIMIKVTDQFCRLNKDSIPYTIQVRGRNDTQFCLENIKANCPAETKSKLKISYELTAFLSEEHGPSKVLLSERSRLSFQADEYWPCEVDNCRAKLKAEINSSIPQPYVVGSSNAEEVSLKVLNSGDTAYSSCAEVIVQNAHVSRLPPDCTIRAASDTLLCKPKRPILKDHEWMIGSLSLEPRQDLKSMQEYDMTVKCVIYYDCNIPKDNETSIAKYKLIGDTKNIHIKGQSNPEGDVDVTPGILLTEGKSFEHLYSIENKGTTNWNGMQIQIILEYVPYIGYSEVPIKIYTAASYIECPIEKTQIDNRITATCDVGDLLRSEKTSVIISMNIIPNTLELDENKPNVTVTTTLNVLGIQKSLSQQTLVKLQVANVPTWVIALATIIGLVLVSLIAFALYHFGFLKRKNKKRLTALKADVYRQSVRRSMIRDSMRAVARRKSTDDLPFLPTAEEDCPEREMTIDEKLQRE</sequence>
<dbReference type="Proteomes" id="UP001652582">
    <property type="component" value="Chromosome 5"/>
</dbReference>